<dbReference type="InterPro" id="IPR006694">
    <property type="entry name" value="Fatty_acid_hydroxylase"/>
</dbReference>
<dbReference type="InterPro" id="IPR050307">
    <property type="entry name" value="Sterol_Desaturase_Related"/>
</dbReference>
<dbReference type="Pfam" id="PF04116">
    <property type="entry name" value="FA_hydroxylase"/>
    <property type="match status" value="1"/>
</dbReference>
<protein>
    <recommendedName>
        <fullName evidence="5">Fatty acid hydroxylase domain-containing protein</fullName>
    </recommendedName>
</protein>
<dbReference type="GO" id="GO:0005506">
    <property type="term" value="F:iron ion binding"/>
    <property type="evidence" value="ECO:0007669"/>
    <property type="project" value="InterPro"/>
</dbReference>
<reference evidence="7" key="1">
    <citation type="submission" date="2017-12" db="EMBL/GenBank/DDBJ databases">
        <authorList>
            <consortium name="DOE Joint Genome Institute"/>
            <person name="Mondo S.J."/>
            <person name="Kjaerbolling I."/>
            <person name="Vesth T.C."/>
            <person name="Frisvad J.C."/>
            <person name="Nybo J.L."/>
            <person name="Theobald S."/>
            <person name="Kuo A."/>
            <person name="Bowyer P."/>
            <person name="Matsuda Y."/>
            <person name="Lyhne E.K."/>
            <person name="Kogle M.E."/>
            <person name="Clum A."/>
            <person name="Lipzen A."/>
            <person name="Salamov A."/>
            <person name="Ngan C.Y."/>
            <person name="Daum C."/>
            <person name="Chiniquy J."/>
            <person name="Barry K."/>
            <person name="LaButti K."/>
            <person name="Haridas S."/>
            <person name="Simmons B.A."/>
            <person name="Magnuson J.K."/>
            <person name="Mortensen U.H."/>
            <person name="Larsen T.O."/>
            <person name="Grigoriev I.V."/>
            <person name="Baker S.E."/>
            <person name="Andersen M.R."/>
            <person name="Nordberg H.P."/>
            <person name="Cantor M.N."/>
            <person name="Hua S.X."/>
        </authorList>
    </citation>
    <scope>NUCLEOTIDE SEQUENCE [LARGE SCALE GENOMIC DNA]</scope>
    <source>
        <strain evidence="7">IBT 19404</strain>
    </source>
</reference>
<evidence type="ECO:0000256" key="1">
    <source>
        <dbReference type="ARBA" id="ARBA00004370"/>
    </source>
</evidence>
<sequence>MATAPLANLLRLRGIHHPPPIRMVGGAQPRALISLRLLQRSSRSNQPARATYHLPSRLHRAMHEVRFLRRYHRTHHESHHPSALFLLSFDAEEGFFNIIIFPLIAWLSLHAVGFSLGFYEWWVCNAYVAFSELAGHAGLRVYAPAPSPFNVILQRWGMELIIEDHDIHHRLGGRSSGNYGKLTRVWDRLFGTCRERVECVEGNIDYDDRVALPIF</sequence>
<keyword evidence="3" id="KW-1133">Transmembrane helix</keyword>
<keyword evidence="7" id="KW-1185">Reference proteome</keyword>
<gene>
    <name evidence="6" type="ORF">BDW42DRAFT_172479</name>
</gene>
<evidence type="ECO:0000313" key="7">
    <source>
        <dbReference type="Proteomes" id="UP000235023"/>
    </source>
</evidence>
<dbReference type="GO" id="GO:0008610">
    <property type="term" value="P:lipid biosynthetic process"/>
    <property type="evidence" value="ECO:0007669"/>
    <property type="project" value="InterPro"/>
</dbReference>
<dbReference type="OrthoDB" id="6354873at2759"/>
<accession>A0A2J5HQW6</accession>
<name>A0A2J5HQW6_9EURO</name>
<keyword evidence="2" id="KW-0812">Transmembrane</keyword>
<organism evidence="6 7">
    <name type="scientific">Aspergillus taichungensis</name>
    <dbReference type="NCBI Taxonomy" id="482145"/>
    <lineage>
        <taxon>Eukaryota</taxon>
        <taxon>Fungi</taxon>
        <taxon>Dikarya</taxon>
        <taxon>Ascomycota</taxon>
        <taxon>Pezizomycotina</taxon>
        <taxon>Eurotiomycetes</taxon>
        <taxon>Eurotiomycetidae</taxon>
        <taxon>Eurotiales</taxon>
        <taxon>Aspergillaceae</taxon>
        <taxon>Aspergillus</taxon>
        <taxon>Aspergillus subgen. Circumdati</taxon>
    </lineage>
</organism>
<feature type="domain" description="Fatty acid hydroxylase" evidence="5">
    <location>
        <begin position="58"/>
        <end position="192"/>
    </location>
</feature>
<evidence type="ECO:0000313" key="6">
    <source>
        <dbReference type="EMBL" id="PLN79670.1"/>
    </source>
</evidence>
<dbReference type="AlphaFoldDB" id="A0A2J5HQW6"/>
<evidence type="ECO:0000256" key="3">
    <source>
        <dbReference type="ARBA" id="ARBA00022989"/>
    </source>
</evidence>
<evidence type="ECO:0000259" key="5">
    <source>
        <dbReference type="Pfam" id="PF04116"/>
    </source>
</evidence>
<dbReference type="PANTHER" id="PTHR11863">
    <property type="entry name" value="STEROL DESATURASE"/>
    <property type="match status" value="1"/>
</dbReference>
<evidence type="ECO:0000256" key="4">
    <source>
        <dbReference type="ARBA" id="ARBA00023136"/>
    </source>
</evidence>
<dbReference type="EMBL" id="KZ559557">
    <property type="protein sequence ID" value="PLN79670.1"/>
    <property type="molecule type" value="Genomic_DNA"/>
</dbReference>
<dbReference type="GO" id="GO:0016020">
    <property type="term" value="C:membrane"/>
    <property type="evidence" value="ECO:0007669"/>
    <property type="project" value="UniProtKB-SubCell"/>
</dbReference>
<proteinExistence type="predicted"/>
<keyword evidence="4" id="KW-0472">Membrane</keyword>
<dbReference type="Proteomes" id="UP000235023">
    <property type="component" value="Unassembled WGS sequence"/>
</dbReference>
<comment type="subcellular location">
    <subcellularLocation>
        <location evidence="1">Membrane</location>
    </subcellularLocation>
</comment>
<evidence type="ECO:0000256" key="2">
    <source>
        <dbReference type="ARBA" id="ARBA00022692"/>
    </source>
</evidence>
<dbReference type="GO" id="GO:0016491">
    <property type="term" value="F:oxidoreductase activity"/>
    <property type="evidence" value="ECO:0007669"/>
    <property type="project" value="InterPro"/>
</dbReference>